<feature type="domain" description="DUF6816" evidence="2">
    <location>
        <begin position="116"/>
        <end position="318"/>
    </location>
</feature>
<name>B8HJP8_CYAP4</name>
<dbReference type="KEGG" id="cyn:Cyan7425_2648"/>
<evidence type="ECO:0000313" key="3">
    <source>
        <dbReference type="EMBL" id="ACL45001.1"/>
    </source>
</evidence>
<accession>B8HJP8</accession>
<gene>
    <name evidence="3" type="ordered locus">Cyan7425_2648</name>
</gene>
<evidence type="ECO:0000256" key="1">
    <source>
        <dbReference type="SAM" id="Phobius"/>
    </source>
</evidence>
<keyword evidence="1" id="KW-1133">Transmembrane helix</keyword>
<proteinExistence type="predicted"/>
<dbReference type="AlphaFoldDB" id="B8HJP8"/>
<reference evidence="3" key="1">
    <citation type="submission" date="2009-01" db="EMBL/GenBank/DDBJ databases">
        <title>Complete sequence of chromosome Cyanothece sp. PCC 7425.</title>
        <authorList>
            <consortium name="US DOE Joint Genome Institute"/>
            <person name="Lucas S."/>
            <person name="Copeland A."/>
            <person name="Lapidus A."/>
            <person name="Glavina del Rio T."/>
            <person name="Dalin E."/>
            <person name="Tice H."/>
            <person name="Bruce D."/>
            <person name="Goodwin L."/>
            <person name="Pitluck S."/>
            <person name="Sims D."/>
            <person name="Meineke L."/>
            <person name="Brettin T."/>
            <person name="Detter J.C."/>
            <person name="Han C."/>
            <person name="Larimer F."/>
            <person name="Land M."/>
            <person name="Hauser L."/>
            <person name="Kyrpides N."/>
            <person name="Ovchinnikova G."/>
            <person name="Liberton M."/>
            <person name="Stoeckel J."/>
            <person name="Banerjee A."/>
            <person name="Singh A."/>
            <person name="Page L."/>
            <person name="Sato H."/>
            <person name="Zhao L."/>
            <person name="Sherman L."/>
            <person name="Pakrasi H."/>
            <person name="Richardson P."/>
        </authorList>
    </citation>
    <scope>NUCLEOTIDE SEQUENCE</scope>
    <source>
        <strain evidence="3">PCC 7425</strain>
    </source>
</reference>
<dbReference type="HOGENOM" id="CLU_075508_0_0_3"/>
<evidence type="ECO:0000259" key="2">
    <source>
        <dbReference type="Pfam" id="PF20670"/>
    </source>
</evidence>
<sequence>MGIYLQSDAYIIVYRNIAQNSILRIITEMGGGSSEVASAIVAVKAQRGCNLLPGKRTMKQPSCKRNFCQSLRKLLLNLSLCLLWLIWVPLPAGAGVLQDRLSSNPNWQKVVALQPARGDLIYPDWFRGEWQVTSSLENLSAPLAPEIVTPGFEGNQQLLHQPITFPVRFIDQGTAGVVADRAFNSLSLARAYLGDQVVGVRLDPQSVNRQITILRSACLEAKVCERQLVSLIRQRATEAPDPNQFITSEVFEQQFRGGTQLYFNQVENTTAYLRFSDRPKQIEAEQFIAIYLSPQDADYFKAANRPAAIYHYHLHFDQV</sequence>
<keyword evidence="1" id="KW-0812">Transmembrane</keyword>
<dbReference type="InterPro" id="IPR049213">
    <property type="entry name" value="DUF6816"/>
</dbReference>
<feature type="transmembrane region" description="Helical" evidence="1">
    <location>
        <begin position="74"/>
        <end position="97"/>
    </location>
</feature>
<dbReference type="Pfam" id="PF20670">
    <property type="entry name" value="DUF6816"/>
    <property type="match status" value="1"/>
</dbReference>
<protein>
    <recommendedName>
        <fullName evidence="2">DUF6816 domain-containing protein</fullName>
    </recommendedName>
</protein>
<dbReference type="eggNOG" id="ENOG502Z91K">
    <property type="taxonomic scope" value="Bacteria"/>
</dbReference>
<organism evidence="3">
    <name type="scientific">Cyanothece sp. (strain PCC 7425 / ATCC 29141)</name>
    <dbReference type="NCBI Taxonomy" id="395961"/>
    <lineage>
        <taxon>Bacteria</taxon>
        <taxon>Bacillati</taxon>
        <taxon>Cyanobacteriota</taxon>
        <taxon>Cyanophyceae</taxon>
        <taxon>Gomontiellales</taxon>
        <taxon>Cyanothecaceae</taxon>
        <taxon>Cyanothece</taxon>
    </lineage>
</organism>
<keyword evidence="1" id="KW-0472">Membrane</keyword>
<dbReference type="EMBL" id="CP001344">
    <property type="protein sequence ID" value="ACL45001.1"/>
    <property type="molecule type" value="Genomic_DNA"/>
</dbReference>
<dbReference type="STRING" id="395961.Cyan7425_2648"/>